<evidence type="ECO:0000313" key="1">
    <source>
        <dbReference type="EMBL" id="TGZ55966.1"/>
    </source>
</evidence>
<evidence type="ECO:0000313" key="2">
    <source>
        <dbReference type="Proteomes" id="UP000310200"/>
    </source>
</evidence>
<protein>
    <submittedName>
        <fullName evidence="1">Uncharacterized protein</fullName>
    </submittedName>
</protein>
<keyword evidence="2" id="KW-1185">Reference proteome</keyword>
<comment type="caution">
    <text evidence="1">The sequence shown here is derived from an EMBL/GenBank/DDBJ whole genome shotgun (WGS) entry which is preliminary data.</text>
</comment>
<gene>
    <name evidence="1" type="ORF">DBV15_08014</name>
</gene>
<dbReference type="AlphaFoldDB" id="A0A4S2L1G4"/>
<accession>A0A4S2L1G4</accession>
<sequence>MDIQRRFDRKKGTITFLEPLLLLSLLLSHNLLQMETTRYSIRKMNEPAREVYVIFISLVFSGVELGTEMKTRTSRIKRKRQKYGTTRIIKY</sequence>
<dbReference type="EMBL" id="QBLH01000379">
    <property type="protein sequence ID" value="TGZ55966.1"/>
    <property type="molecule type" value="Genomic_DNA"/>
</dbReference>
<proteinExistence type="predicted"/>
<dbReference type="Proteomes" id="UP000310200">
    <property type="component" value="Unassembled WGS sequence"/>
</dbReference>
<reference evidence="1 2" key="1">
    <citation type="journal article" date="2019" name="Philos. Trans. R. Soc. Lond., B, Biol. Sci.">
        <title>Ant behaviour and brain gene expression of defending hosts depend on the ecological success of the intruding social parasite.</title>
        <authorList>
            <person name="Kaur R."/>
            <person name="Stoldt M."/>
            <person name="Jongepier E."/>
            <person name="Feldmeyer B."/>
            <person name="Menzel F."/>
            <person name="Bornberg-Bauer E."/>
            <person name="Foitzik S."/>
        </authorList>
    </citation>
    <scope>NUCLEOTIDE SEQUENCE [LARGE SCALE GENOMIC DNA]</scope>
    <source>
        <tissue evidence="1">Whole body</tissue>
    </source>
</reference>
<name>A0A4S2L1G4_9HYME</name>
<organism evidence="1 2">
    <name type="scientific">Temnothorax longispinosus</name>
    <dbReference type="NCBI Taxonomy" id="300112"/>
    <lineage>
        <taxon>Eukaryota</taxon>
        <taxon>Metazoa</taxon>
        <taxon>Ecdysozoa</taxon>
        <taxon>Arthropoda</taxon>
        <taxon>Hexapoda</taxon>
        <taxon>Insecta</taxon>
        <taxon>Pterygota</taxon>
        <taxon>Neoptera</taxon>
        <taxon>Endopterygota</taxon>
        <taxon>Hymenoptera</taxon>
        <taxon>Apocrita</taxon>
        <taxon>Aculeata</taxon>
        <taxon>Formicoidea</taxon>
        <taxon>Formicidae</taxon>
        <taxon>Myrmicinae</taxon>
        <taxon>Temnothorax</taxon>
    </lineage>
</organism>